<evidence type="ECO:0000256" key="2">
    <source>
        <dbReference type="ARBA" id="ARBA00007935"/>
    </source>
</evidence>
<keyword evidence="3" id="KW-0813">Transport</keyword>
<evidence type="ECO:0000313" key="10">
    <source>
        <dbReference type="Proteomes" id="UP000181790"/>
    </source>
</evidence>
<feature type="transmembrane region" description="Helical" evidence="8">
    <location>
        <begin position="154"/>
        <end position="175"/>
    </location>
</feature>
<reference evidence="9 10" key="1">
    <citation type="submission" date="2016-10" db="EMBL/GenBank/DDBJ databases">
        <title>Arsenicibacter rosenii gen. nov., sp. nov., an efficient arsenic-methylating bacterium isolated from an arsenic-contaminated paddy soil.</title>
        <authorList>
            <person name="Huang K."/>
        </authorList>
    </citation>
    <scope>NUCLEOTIDE SEQUENCE [LARGE SCALE GENOMIC DNA]</scope>
    <source>
        <strain evidence="9 10">SM-1</strain>
    </source>
</reference>
<organism evidence="9 10">
    <name type="scientific">Arsenicibacter rosenii</name>
    <dbReference type="NCBI Taxonomy" id="1750698"/>
    <lineage>
        <taxon>Bacteria</taxon>
        <taxon>Pseudomonadati</taxon>
        <taxon>Bacteroidota</taxon>
        <taxon>Cytophagia</taxon>
        <taxon>Cytophagales</taxon>
        <taxon>Spirosomataceae</taxon>
        <taxon>Arsenicibacter</taxon>
    </lineage>
</organism>
<comment type="similarity">
    <text evidence="2">Belongs to the binding-protein-dependent transport system permease family. FecCD subfamily.</text>
</comment>
<dbReference type="InterPro" id="IPR000522">
    <property type="entry name" value="ABC_transptr_permease_BtuC"/>
</dbReference>
<protein>
    <submittedName>
        <fullName evidence="9">Fe3+-siderophore ABC transporter permease</fullName>
    </submittedName>
</protein>
<keyword evidence="10" id="KW-1185">Reference proteome</keyword>
<evidence type="ECO:0000256" key="4">
    <source>
        <dbReference type="ARBA" id="ARBA00022475"/>
    </source>
</evidence>
<dbReference type="Proteomes" id="UP000181790">
    <property type="component" value="Unassembled WGS sequence"/>
</dbReference>
<feature type="transmembrane region" description="Helical" evidence="8">
    <location>
        <begin position="195"/>
        <end position="214"/>
    </location>
</feature>
<dbReference type="AlphaFoldDB" id="A0A1S2VP63"/>
<dbReference type="FunFam" id="1.10.3470.10:FF:000001">
    <property type="entry name" value="Vitamin B12 ABC transporter permease BtuC"/>
    <property type="match status" value="1"/>
</dbReference>
<name>A0A1S2VP63_9BACT</name>
<keyword evidence="4" id="KW-1003">Cell membrane</keyword>
<sequence>MLGGLAAGLVVTILCSVGVGALPIPVSGVVAILMKQLGIATGAVDAQQETILLVIRLPRILLGVLVGAVLSMAGASIQGLFRNPLADPGLIGISSGASLMAVVMIVLQINLFTGLSALSGLYALSLAAFTGATGATLLVYFLSRQGGRTVVSTMLLVGIAVNVLCEACRGLLVYLADDTQLRAISFWSLGSLGGATREILSVAGPFLLIPLLLLPRLGRSLNAFTLGESQAGHLGVHVGRLKGSVILLTTLGVGVAVSVSGMIGFVGLVVPHLIRQMAGADNRLVLPASGLLGAIILTLADLLARTLVAPAELPIGIITGMAGAPVFLSILLKNRSQSHA</sequence>
<keyword evidence="5 8" id="KW-0812">Transmembrane</keyword>
<feature type="transmembrane region" description="Helical" evidence="8">
    <location>
        <begin position="121"/>
        <end position="142"/>
    </location>
</feature>
<evidence type="ECO:0000256" key="1">
    <source>
        <dbReference type="ARBA" id="ARBA00004651"/>
    </source>
</evidence>
<evidence type="ECO:0000313" key="9">
    <source>
        <dbReference type="EMBL" id="OIN59976.1"/>
    </source>
</evidence>
<dbReference type="GO" id="GO:0005886">
    <property type="term" value="C:plasma membrane"/>
    <property type="evidence" value="ECO:0007669"/>
    <property type="project" value="UniProtKB-SubCell"/>
</dbReference>
<dbReference type="PANTHER" id="PTHR30472:SF25">
    <property type="entry name" value="ABC TRANSPORTER PERMEASE PROTEIN MJ0876-RELATED"/>
    <property type="match status" value="1"/>
</dbReference>
<dbReference type="SUPFAM" id="SSF81345">
    <property type="entry name" value="ABC transporter involved in vitamin B12 uptake, BtuC"/>
    <property type="match status" value="1"/>
</dbReference>
<proteinExistence type="inferred from homology"/>
<dbReference type="PANTHER" id="PTHR30472">
    <property type="entry name" value="FERRIC ENTEROBACTIN TRANSPORT SYSTEM PERMEASE PROTEIN"/>
    <property type="match status" value="1"/>
</dbReference>
<dbReference type="InterPro" id="IPR037294">
    <property type="entry name" value="ABC_BtuC-like"/>
</dbReference>
<feature type="transmembrane region" description="Helical" evidence="8">
    <location>
        <begin position="88"/>
        <end position="109"/>
    </location>
</feature>
<evidence type="ECO:0000256" key="3">
    <source>
        <dbReference type="ARBA" id="ARBA00022448"/>
    </source>
</evidence>
<feature type="transmembrane region" description="Helical" evidence="8">
    <location>
        <begin position="311"/>
        <end position="332"/>
    </location>
</feature>
<dbReference type="Gene3D" id="1.10.3470.10">
    <property type="entry name" value="ABC transporter involved in vitamin B12 uptake, BtuC"/>
    <property type="match status" value="1"/>
</dbReference>
<dbReference type="EMBL" id="MORL01000003">
    <property type="protein sequence ID" value="OIN59976.1"/>
    <property type="molecule type" value="Genomic_DNA"/>
</dbReference>
<dbReference type="Pfam" id="PF01032">
    <property type="entry name" value="FecCD"/>
    <property type="match status" value="1"/>
</dbReference>
<dbReference type="GO" id="GO:0022857">
    <property type="term" value="F:transmembrane transporter activity"/>
    <property type="evidence" value="ECO:0007669"/>
    <property type="project" value="InterPro"/>
</dbReference>
<evidence type="ECO:0000256" key="8">
    <source>
        <dbReference type="SAM" id="Phobius"/>
    </source>
</evidence>
<gene>
    <name evidence="9" type="ORF">BLX24_07030</name>
</gene>
<keyword evidence="7 8" id="KW-0472">Membrane</keyword>
<evidence type="ECO:0000256" key="6">
    <source>
        <dbReference type="ARBA" id="ARBA00022989"/>
    </source>
</evidence>
<feature type="transmembrane region" description="Helical" evidence="8">
    <location>
        <begin position="245"/>
        <end position="272"/>
    </location>
</feature>
<accession>A0A1S2VP63</accession>
<keyword evidence="6 8" id="KW-1133">Transmembrane helix</keyword>
<feature type="transmembrane region" description="Helical" evidence="8">
    <location>
        <begin position="60"/>
        <end position="81"/>
    </location>
</feature>
<evidence type="ECO:0000256" key="7">
    <source>
        <dbReference type="ARBA" id="ARBA00023136"/>
    </source>
</evidence>
<dbReference type="PRINTS" id="PR00173">
    <property type="entry name" value="EDTRNSPORT"/>
</dbReference>
<comment type="caution">
    <text evidence="9">The sequence shown here is derived from an EMBL/GenBank/DDBJ whole genome shotgun (WGS) entry which is preliminary data.</text>
</comment>
<feature type="transmembrane region" description="Helical" evidence="8">
    <location>
        <begin position="284"/>
        <end position="304"/>
    </location>
</feature>
<dbReference type="GO" id="GO:0033214">
    <property type="term" value="P:siderophore-iron import into cell"/>
    <property type="evidence" value="ECO:0007669"/>
    <property type="project" value="TreeGrafter"/>
</dbReference>
<dbReference type="CDD" id="cd06550">
    <property type="entry name" value="TM_ABC_iron-siderophores_like"/>
    <property type="match status" value="1"/>
</dbReference>
<evidence type="ECO:0000256" key="5">
    <source>
        <dbReference type="ARBA" id="ARBA00022692"/>
    </source>
</evidence>
<comment type="subcellular location">
    <subcellularLocation>
        <location evidence="1">Cell membrane</location>
        <topology evidence="1">Multi-pass membrane protein</topology>
    </subcellularLocation>
</comment>